<feature type="region of interest" description="Disordered" evidence="1">
    <location>
        <begin position="108"/>
        <end position="150"/>
    </location>
</feature>
<proteinExistence type="predicted"/>
<gene>
    <name evidence="2" type="ORF">ODALV1_LOCUS19824</name>
</gene>
<feature type="compositionally biased region" description="Low complexity" evidence="1">
    <location>
        <begin position="134"/>
        <end position="150"/>
    </location>
</feature>
<evidence type="ECO:0000313" key="3">
    <source>
        <dbReference type="Proteomes" id="UP001642540"/>
    </source>
</evidence>
<sequence length="150" mass="16880">MRSLSSPQILRKSYLVQFPVGKEKPCISEGFILFSIEGKRHNPREEILFFVVRKLSSSLSERPNACRVERDSPFRGDNLIVQKPVQFLATFLWLGNFRKEKRVLSCVKASKNSESPPKVPPFAPTTSNIKESRVSSPESRSSSSAVARSP</sequence>
<dbReference type="Proteomes" id="UP001642540">
    <property type="component" value="Unassembled WGS sequence"/>
</dbReference>
<evidence type="ECO:0000313" key="2">
    <source>
        <dbReference type="EMBL" id="CAL8122480.1"/>
    </source>
</evidence>
<evidence type="ECO:0000256" key="1">
    <source>
        <dbReference type="SAM" id="MobiDB-lite"/>
    </source>
</evidence>
<protein>
    <submittedName>
        <fullName evidence="2">Uncharacterized protein</fullName>
    </submittedName>
</protein>
<organism evidence="2 3">
    <name type="scientific">Orchesella dallaii</name>
    <dbReference type="NCBI Taxonomy" id="48710"/>
    <lineage>
        <taxon>Eukaryota</taxon>
        <taxon>Metazoa</taxon>
        <taxon>Ecdysozoa</taxon>
        <taxon>Arthropoda</taxon>
        <taxon>Hexapoda</taxon>
        <taxon>Collembola</taxon>
        <taxon>Entomobryomorpha</taxon>
        <taxon>Entomobryoidea</taxon>
        <taxon>Orchesellidae</taxon>
        <taxon>Orchesellinae</taxon>
        <taxon>Orchesella</taxon>
    </lineage>
</organism>
<accession>A0ABP1REQ7</accession>
<keyword evidence="3" id="KW-1185">Reference proteome</keyword>
<name>A0ABP1REQ7_9HEXA</name>
<dbReference type="EMBL" id="CAXLJM020000068">
    <property type="protein sequence ID" value="CAL8122480.1"/>
    <property type="molecule type" value="Genomic_DNA"/>
</dbReference>
<comment type="caution">
    <text evidence="2">The sequence shown here is derived from an EMBL/GenBank/DDBJ whole genome shotgun (WGS) entry which is preliminary data.</text>
</comment>
<reference evidence="2 3" key="1">
    <citation type="submission" date="2024-08" db="EMBL/GenBank/DDBJ databases">
        <authorList>
            <person name="Cucini C."/>
            <person name="Frati F."/>
        </authorList>
    </citation>
    <scope>NUCLEOTIDE SEQUENCE [LARGE SCALE GENOMIC DNA]</scope>
</reference>